<sequence length="364" mass="39131">MQAELLDADRTPGGSFAYKGGQPPTPPQSPKGLALPQIDGNTLVSVSTTFSPASRYHGMPPNFAILSADSVFFYVHTSVLASTSHNGFRGLLDDGNHDDGANRAAKALLDPATSSPPIRVCTSTDHSTTLNVILHAVYGFSCVQYAPSTNTLVEAVDLFPIYGLVAEMFIHPGVTPTSPTAQPTPLYTLLMTHSPVHPLVIYSLAAHHNLHALAVATSEHLLSTPLHSVTDQAATRMGPIYLKKLAFLHLGRAEALKRIVEAPPPVHAPTRLCGADEQQRLSRAWMLAVAYLSWDARADVPVSMLDSALRTLGDHLDCHLCQYNLRDRIRDVTVQWLGVKVGDVMAVHCLSPTSPVADGTASFE</sequence>
<evidence type="ECO:0000256" key="1">
    <source>
        <dbReference type="SAM" id="MobiDB-lite"/>
    </source>
</evidence>
<gene>
    <name evidence="2" type="ORF">HGRIS_001709</name>
</gene>
<feature type="region of interest" description="Disordered" evidence="1">
    <location>
        <begin position="1"/>
        <end position="31"/>
    </location>
</feature>
<evidence type="ECO:0008006" key="4">
    <source>
        <dbReference type="Google" id="ProtNLM"/>
    </source>
</evidence>
<organism evidence="2 3">
    <name type="scientific">Hohenbuehelia grisea</name>
    <dbReference type="NCBI Taxonomy" id="104357"/>
    <lineage>
        <taxon>Eukaryota</taxon>
        <taxon>Fungi</taxon>
        <taxon>Dikarya</taxon>
        <taxon>Basidiomycota</taxon>
        <taxon>Agaricomycotina</taxon>
        <taxon>Agaricomycetes</taxon>
        <taxon>Agaricomycetidae</taxon>
        <taxon>Agaricales</taxon>
        <taxon>Pleurotineae</taxon>
        <taxon>Pleurotaceae</taxon>
        <taxon>Hohenbuehelia</taxon>
    </lineage>
</organism>
<comment type="caution">
    <text evidence="2">The sequence shown here is derived from an EMBL/GenBank/DDBJ whole genome shotgun (WGS) entry which is preliminary data.</text>
</comment>
<accession>A0ABR3JJ75</accession>
<protein>
    <recommendedName>
        <fullName evidence="4">BTB domain-containing protein</fullName>
    </recommendedName>
</protein>
<proteinExistence type="predicted"/>
<keyword evidence="3" id="KW-1185">Reference proteome</keyword>
<reference evidence="3" key="1">
    <citation type="submission" date="2024-06" db="EMBL/GenBank/DDBJ databases">
        <title>Multi-omics analyses provide insights into the biosynthesis of the anticancer antibiotic pleurotin in Hohenbuehelia grisea.</title>
        <authorList>
            <person name="Weaver J.A."/>
            <person name="Alberti F."/>
        </authorList>
    </citation>
    <scope>NUCLEOTIDE SEQUENCE [LARGE SCALE GENOMIC DNA]</scope>
    <source>
        <strain evidence="3">T-177</strain>
    </source>
</reference>
<name>A0ABR3JJ75_9AGAR</name>
<evidence type="ECO:0000313" key="3">
    <source>
        <dbReference type="Proteomes" id="UP001556367"/>
    </source>
</evidence>
<evidence type="ECO:0000313" key="2">
    <source>
        <dbReference type="EMBL" id="KAL0955468.1"/>
    </source>
</evidence>
<dbReference type="Proteomes" id="UP001556367">
    <property type="component" value="Unassembled WGS sequence"/>
</dbReference>
<dbReference type="EMBL" id="JASNQZ010000006">
    <property type="protein sequence ID" value="KAL0955468.1"/>
    <property type="molecule type" value="Genomic_DNA"/>
</dbReference>